<gene>
    <name evidence="2" type="ORF">Anas_00062</name>
</gene>
<name>A0A5N5TL79_9CRUS</name>
<reference evidence="2 3" key="1">
    <citation type="journal article" date="2019" name="PLoS Biol.">
        <title>Sex chromosomes control vertical transmission of feminizing Wolbachia symbionts in an isopod.</title>
        <authorList>
            <person name="Becking T."/>
            <person name="Chebbi M.A."/>
            <person name="Giraud I."/>
            <person name="Moumen B."/>
            <person name="Laverre T."/>
            <person name="Caubet Y."/>
            <person name="Peccoud J."/>
            <person name="Gilbert C."/>
            <person name="Cordaux R."/>
        </authorList>
    </citation>
    <scope>NUCLEOTIDE SEQUENCE [LARGE SCALE GENOMIC DNA]</scope>
    <source>
        <strain evidence="2">ANa2</strain>
        <tissue evidence="2">Whole body excluding digestive tract and cuticle</tissue>
    </source>
</reference>
<feature type="region of interest" description="Disordered" evidence="1">
    <location>
        <begin position="44"/>
        <end position="66"/>
    </location>
</feature>
<dbReference type="AlphaFoldDB" id="A0A5N5TL79"/>
<keyword evidence="3" id="KW-1185">Reference proteome</keyword>
<organism evidence="2 3">
    <name type="scientific">Armadillidium nasatum</name>
    <dbReference type="NCBI Taxonomy" id="96803"/>
    <lineage>
        <taxon>Eukaryota</taxon>
        <taxon>Metazoa</taxon>
        <taxon>Ecdysozoa</taxon>
        <taxon>Arthropoda</taxon>
        <taxon>Crustacea</taxon>
        <taxon>Multicrustacea</taxon>
        <taxon>Malacostraca</taxon>
        <taxon>Eumalacostraca</taxon>
        <taxon>Peracarida</taxon>
        <taxon>Isopoda</taxon>
        <taxon>Oniscidea</taxon>
        <taxon>Crinocheta</taxon>
        <taxon>Armadillidiidae</taxon>
        <taxon>Armadillidium</taxon>
    </lineage>
</organism>
<evidence type="ECO:0000313" key="2">
    <source>
        <dbReference type="EMBL" id="KAB7506901.1"/>
    </source>
</evidence>
<evidence type="ECO:0000256" key="1">
    <source>
        <dbReference type="SAM" id="MobiDB-lite"/>
    </source>
</evidence>
<feature type="compositionally biased region" description="Acidic residues" evidence="1">
    <location>
        <begin position="44"/>
        <end position="56"/>
    </location>
</feature>
<evidence type="ECO:0000313" key="3">
    <source>
        <dbReference type="Proteomes" id="UP000326759"/>
    </source>
</evidence>
<proteinExistence type="predicted"/>
<protein>
    <submittedName>
        <fullName evidence="2">Uncharacterized protein</fullName>
    </submittedName>
</protein>
<sequence>MKIFELMPNGSSNVSSNQFSLSNALMIGDYATPGSLILPTQEDEYDDDLNSEEEEEEKSHYFKHPQKKGAKCEASIRRPCLPDEVSTSPSASENEVSLCICDL</sequence>
<dbReference type="EMBL" id="SEYY01000594">
    <property type="protein sequence ID" value="KAB7506901.1"/>
    <property type="molecule type" value="Genomic_DNA"/>
</dbReference>
<accession>A0A5N5TL79</accession>
<comment type="caution">
    <text evidence="2">The sequence shown here is derived from an EMBL/GenBank/DDBJ whole genome shotgun (WGS) entry which is preliminary data.</text>
</comment>
<dbReference type="Proteomes" id="UP000326759">
    <property type="component" value="Unassembled WGS sequence"/>
</dbReference>